<proteinExistence type="predicted"/>
<keyword evidence="7" id="KW-1278">Translocase</keyword>
<dbReference type="PhylomeDB" id="A0A0G4HEN5"/>
<dbReference type="InterPro" id="IPR006544">
    <property type="entry name" value="P-type_TPase_V"/>
</dbReference>
<dbReference type="GO" id="GO:0005524">
    <property type="term" value="F:ATP binding"/>
    <property type="evidence" value="ECO:0007669"/>
    <property type="project" value="UniProtKB-KW"/>
</dbReference>
<dbReference type="VEuPathDB" id="CryptoDB:Cvel_26644"/>
<protein>
    <submittedName>
        <fullName evidence="10">Uncharacterized protein</fullName>
    </submittedName>
</protein>
<dbReference type="GO" id="GO:0019829">
    <property type="term" value="F:ATPase-coupled monoatomic cation transmembrane transporter activity"/>
    <property type="evidence" value="ECO:0007669"/>
    <property type="project" value="TreeGrafter"/>
</dbReference>
<keyword evidence="4" id="KW-0547">Nucleotide-binding</keyword>
<organism evidence="10">
    <name type="scientific">Chromera velia CCMP2878</name>
    <dbReference type="NCBI Taxonomy" id="1169474"/>
    <lineage>
        <taxon>Eukaryota</taxon>
        <taxon>Sar</taxon>
        <taxon>Alveolata</taxon>
        <taxon>Colpodellida</taxon>
        <taxon>Chromeraceae</taxon>
        <taxon>Chromera</taxon>
    </lineage>
</organism>
<evidence type="ECO:0000256" key="8">
    <source>
        <dbReference type="SAM" id="MobiDB-lite"/>
    </source>
</evidence>
<dbReference type="PANTHER" id="PTHR45630:SF8">
    <property type="entry name" value="CATION-TRANSPORTING ATPASE"/>
    <property type="match status" value="1"/>
</dbReference>
<keyword evidence="6" id="KW-0460">Magnesium</keyword>
<dbReference type="GO" id="GO:0016020">
    <property type="term" value="C:membrane"/>
    <property type="evidence" value="ECO:0007669"/>
    <property type="project" value="UniProtKB-SubCell"/>
</dbReference>
<accession>A0A0G4HEN5</accession>
<keyword evidence="9" id="KW-1133">Transmembrane helix</keyword>
<dbReference type="InterPro" id="IPR023298">
    <property type="entry name" value="ATPase_P-typ_TM_dom_sf"/>
</dbReference>
<feature type="region of interest" description="Disordered" evidence="8">
    <location>
        <begin position="233"/>
        <end position="262"/>
    </location>
</feature>
<dbReference type="GO" id="GO:0046872">
    <property type="term" value="F:metal ion binding"/>
    <property type="evidence" value="ECO:0007669"/>
    <property type="project" value="UniProtKB-KW"/>
</dbReference>
<feature type="transmembrane region" description="Helical" evidence="9">
    <location>
        <begin position="117"/>
        <end position="135"/>
    </location>
</feature>
<keyword evidence="2" id="KW-0597">Phosphoprotein</keyword>
<dbReference type="AlphaFoldDB" id="A0A0G4HEN5"/>
<keyword evidence="9" id="KW-0812">Transmembrane</keyword>
<gene>
    <name evidence="10" type="ORF">Cvel_26644</name>
</gene>
<reference evidence="10" key="1">
    <citation type="submission" date="2014-11" db="EMBL/GenBank/DDBJ databases">
        <authorList>
            <person name="Otto D Thomas"/>
            <person name="Naeem Raeece"/>
        </authorList>
    </citation>
    <scope>NUCLEOTIDE SEQUENCE</scope>
</reference>
<evidence type="ECO:0000256" key="5">
    <source>
        <dbReference type="ARBA" id="ARBA00022840"/>
    </source>
</evidence>
<evidence type="ECO:0000256" key="7">
    <source>
        <dbReference type="ARBA" id="ARBA00022967"/>
    </source>
</evidence>
<evidence type="ECO:0000256" key="2">
    <source>
        <dbReference type="ARBA" id="ARBA00022553"/>
    </source>
</evidence>
<dbReference type="GO" id="GO:0140358">
    <property type="term" value="F:P-type transmembrane transporter activity"/>
    <property type="evidence" value="ECO:0007669"/>
    <property type="project" value="InterPro"/>
</dbReference>
<feature type="transmembrane region" description="Helical" evidence="9">
    <location>
        <begin position="172"/>
        <end position="191"/>
    </location>
</feature>
<feature type="transmembrane region" description="Helical" evidence="9">
    <location>
        <begin position="87"/>
        <end position="105"/>
    </location>
</feature>
<keyword evidence="5" id="KW-0067">ATP-binding</keyword>
<evidence type="ECO:0000256" key="1">
    <source>
        <dbReference type="ARBA" id="ARBA00004141"/>
    </source>
</evidence>
<evidence type="ECO:0000256" key="3">
    <source>
        <dbReference type="ARBA" id="ARBA00022723"/>
    </source>
</evidence>
<evidence type="ECO:0000256" key="4">
    <source>
        <dbReference type="ARBA" id="ARBA00022741"/>
    </source>
</evidence>
<dbReference type="SUPFAM" id="SSF81665">
    <property type="entry name" value="Calcium ATPase, transmembrane domain M"/>
    <property type="match status" value="1"/>
</dbReference>
<keyword evidence="9" id="KW-0472">Membrane</keyword>
<sequence>MALYSVIEFNSVMMPYWVGSNLTDNQYLYVDLCEVLPLACVMSQTGAHSSLSKDLPTPSLVSRVILLSIIGQVDVSEKHIDCQENTVVFLVSTLQYIWVALAFSVKEPWQKPMYTNVWFIAALAFYTCISVFAILVDPDHVYGGAIHFLHSFLVKFLNLVHLPGGFGFRLRLLLFCFINLLLCLAFEFVVIQRIEKADFASREKKETFEWPVVDKASGVSMRLHHQRSLLPRASPAYRHGDPTSNGHIEPPPRESETWAQTEGSKGWRNVCVTAKESAEWISKLHATLTPLDLLLQRS</sequence>
<keyword evidence="3" id="KW-0479">Metal-binding</keyword>
<dbReference type="EMBL" id="CDMZ01002424">
    <property type="protein sequence ID" value="CEM42314.1"/>
    <property type="molecule type" value="Genomic_DNA"/>
</dbReference>
<evidence type="ECO:0000313" key="10">
    <source>
        <dbReference type="EMBL" id="CEM42314.1"/>
    </source>
</evidence>
<comment type="subcellular location">
    <subcellularLocation>
        <location evidence="1">Membrane</location>
        <topology evidence="1">Multi-pass membrane protein</topology>
    </subcellularLocation>
</comment>
<dbReference type="GO" id="GO:0006874">
    <property type="term" value="P:intracellular calcium ion homeostasis"/>
    <property type="evidence" value="ECO:0007669"/>
    <property type="project" value="TreeGrafter"/>
</dbReference>
<evidence type="ECO:0000256" key="9">
    <source>
        <dbReference type="SAM" id="Phobius"/>
    </source>
</evidence>
<dbReference type="PANTHER" id="PTHR45630">
    <property type="entry name" value="CATION-TRANSPORTING ATPASE-RELATED"/>
    <property type="match status" value="1"/>
</dbReference>
<evidence type="ECO:0000256" key="6">
    <source>
        <dbReference type="ARBA" id="ARBA00022842"/>
    </source>
</evidence>
<name>A0A0G4HEN5_9ALVE</name>
<feature type="transmembrane region" description="Helical" evidence="9">
    <location>
        <begin position="141"/>
        <end position="160"/>
    </location>
</feature>